<proteinExistence type="predicted"/>
<reference evidence="1" key="1">
    <citation type="journal article" date="2015" name="MBio">
        <title>Eco-Evolutionary Dynamics of Episomes among Ecologically Cohesive Bacterial Populations.</title>
        <authorList>
            <person name="Xue H."/>
            <person name="Cordero O.X."/>
            <person name="Camas F.M."/>
            <person name="Trimble W."/>
            <person name="Meyer F."/>
            <person name="Guglielmini J."/>
            <person name="Rocha E.P."/>
            <person name="Polz M.F."/>
        </authorList>
    </citation>
    <scope>NUCLEOTIDE SEQUENCE</scope>
    <source>
        <strain evidence="1">FF_273</strain>
    </source>
</reference>
<dbReference type="EMBL" id="KP795710">
    <property type="protein sequence ID" value="AKN40873.1"/>
    <property type="molecule type" value="Genomic_DNA"/>
</dbReference>
<dbReference type="AlphaFoldDB" id="A0A0H3ZWY3"/>
<accession>A0A0H3ZWY3</accession>
<sequence>MSKHPELLTLIEQEFIDYRGIPMSDSQRKHEKKQFINGLMTAARVVGITYDELNVIVEAHPPASLHNEDELSIPAYIRNKK</sequence>
<evidence type="ECO:0000313" key="1">
    <source>
        <dbReference type="EMBL" id="AKN40873.1"/>
    </source>
</evidence>
<protein>
    <submittedName>
        <fullName evidence="1">Uncharacterized protein</fullName>
    </submittedName>
</protein>
<organism evidence="1">
    <name type="scientific">Vibrio sp. FF_273</name>
    <dbReference type="NCBI Taxonomy" id="1652830"/>
    <lineage>
        <taxon>Bacteria</taxon>
        <taxon>Pseudomonadati</taxon>
        <taxon>Pseudomonadota</taxon>
        <taxon>Gammaproteobacteria</taxon>
        <taxon>Vibrionales</taxon>
        <taxon>Vibrionaceae</taxon>
        <taxon>Vibrio</taxon>
    </lineage>
</organism>
<name>A0A0H3ZWY3_9VIBR</name>